<proteinExistence type="predicted"/>
<reference evidence="2" key="2">
    <citation type="submission" date="2022-01" db="EMBL/GenBank/DDBJ databases">
        <authorList>
            <person name="Zivanovic Y."/>
            <person name="Moreira D."/>
            <person name="Lopez-Garcia P."/>
        </authorList>
    </citation>
    <scope>NUCLEOTIDE SEQUENCE</scope>
    <source>
        <strain evidence="2">G9</strain>
    </source>
</reference>
<evidence type="ECO:0000313" key="3">
    <source>
        <dbReference type="Proteomes" id="UP001154265"/>
    </source>
</evidence>
<organism evidence="2 3">
    <name type="scientific">Candidatus Synechococcus calcipolaris G9</name>
    <dbReference type="NCBI Taxonomy" id="1497997"/>
    <lineage>
        <taxon>Bacteria</taxon>
        <taxon>Bacillati</taxon>
        <taxon>Cyanobacteriota</taxon>
        <taxon>Cyanophyceae</taxon>
        <taxon>Synechococcales</taxon>
        <taxon>Synechococcaceae</taxon>
        <taxon>Synechococcus</taxon>
    </lineage>
</organism>
<dbReference type="Proteomes" id="UP001154265">
    <property type="component" value="Unassembled WGS sequence"/>
</dbReference>
<evidence type="ECO:0000313" key="2">
    <source>
        <dbReference type="EMBL" id="MDG2990195.1"/>
    </source>
</evidence>
<dbReference type="EMBL" id="JAKKUT010000002">
    <property type="protein sequence ID" value="MDG2990195.1"/>
    <property type="molecule type" value="Genomic_DNA"/>
</dbReference>
<feature type="chain" id="PRO_5047412862" evidence="1">
    <location>
        <begin position="26"/>
        <end position="155"/>
    </location>
</feature>
<evidence type="ECO:0000256" key="1">
    <source>
        <dbReference type="SAM" id="SignalP"/>
    </source>
</evidence>
<sequence length="155" mass="17289">MRVRLGPLACAVTLGWLMLMPAASAQRRRNLDNDPLDIPTIPEAFTRIDGERGFYRDQSILGDSIFLFGLPSFKDNDLAKVGRQVNILYQDMMQQQGGSEVLRTRDLDTPFCTSLYGNTPPCNFVVDNPIPPPAPTYYFPEPVPFTPAPPVPALY</sequence>
<reference evidence="2" key="1">
    <citation type="journal article" date="2022" name="Genome Biol. Evol.">
        <title>A New Gene Family Diagnostic for Intracellular Biomineralization of Amorphous Ca Carbonates by Cyanobacteria.</title>
        <authorList>
            <person name="Benzerara K."/>
            <person name="Duprat E."/>
            <person name="Bitard-Feildel T."/>
            <person name="Caumes G."/>
            <person name="Cassier-Chauvat C."/>
            <person name="Chauvat F."/>
            <person name="Dezi M."/>
            <person name="Diop S.I."/>
            <person name="Gaschignard G."/>
            <person name="Gorgen S."/>
            <person name="Gugger M."/>
            <person name="Lopez-Garcia P."/>
            <person name="Millet M."/>
            <person name="Skouri-Panet F."/>
            <person name="Moreira D."/>
            <person name="Callebaut I."/>
        </authorList>
    </citation>
    <scope>NUCLEOTIDE SEQUENCE</scope>
    <source>
        <strain evidence="2">G9</strain>
    </source>
</reference>
<accession>A0ABT6EWP9</accession>
<feature type="signal peptide" evidence="1">
    <location>
        <begin position="1"/>
        <end position="25"/>
    </location>
</feature>
<comment type="caution">
    <text evidence="2">The sequence shown here is derived from an EMBL/GenBank/DDBJ whole genome shotgun (WGS) entry which is preliminary data.</text>
</comment>
<gene>
    <name evidence="2" type="ORF">L3556_04480</name>
</gene>
<name>A0ABT6EWP9_9SYNE</name>
<protein>
    <submittedName>
        <fullName evidence="2">Uncharacterized protein</fullName>
    </submittedName>
</protein>
<keyword evidence="1" id="KW-0732">Signal</keyword>
<dbReference type="RefSeq" id="WP_277866110.1">
    <property type="nucleotide sequence ID" value="NZ_JAKKUT010000002.1"/>
</dbReference>
<keyword evidence="3" id="KW-1185">Reference proteome</keyword>